<protein>
    <submittedName>
        <fullName evidence="1">Uncharacterized protein</fullName>
    </submittedName>
</protein>
<evidence type="ECO:0000313" key="1">
    <source>
        <dbReference type="EMBL" id="XBM95168.1"/>
    </source>
</evidence>
<sequence length="184" mass="21771">MSEPLDESYLKWLYEQVADPNIQERTFTYWNVLKVLLDKEFVWVPDIVNDENRIADGKALRLEFLEAKHIPVNEVDPSWIELGCSFLELMVGLARRLAFVADGEPHYWFWFHLMANIGLAEFTDHRRLPRRHVDDILNEVIFRNYDPSGLGGFFPLQYPQEDQRTVELWTQLNEYVLEQQELAG</sequence>
<gene>
    <name evidence="1" type="ORF">Scarif_00059</name>
</gene>
<organism evidence="1">
    <name type="scientific">Streptomyces phage Scarif</name>
    <dbReference type="NCBI Taxonomy" id="3158858"/>
    <lineage>
        <taxon>Viruses</taxon>
        <taxon>Duplodnaviria</taxon>
        <taxon>Heunggongvirae</taxon>
        <taxon>Uroviricota</taxon>
        <taxon>Caudoviricetes</taxon>
    </lineage>
</organism>
<dbReference type="EMBL" id="PP750868">
    <property type="protein sequence ID" value="XBM95168.1"/>
    <property type="molecule type" value="Genomic_DNA"/>
</dbReference>
<proteinExistence type="predicted"/>
<name>A0AAU7GZX1_9CAUD</name>
<accession>A0AAU7GZX1</accession>
<reference evidence="1" key="1">
    <citation type="submission" date="2024-05" db="EMBL/GenBank/DDBJ databases">
        <title>Isolation and characterization of the new Streptomyces phages Kamino, Geonosis, Abafar and Scarif infecting a broad range of host species.</title>
        <authorList>
            <person name="Rackow B."/>
            <person name="Rolland C."/>
            <person name="Mohnen I."/>
            <person name="Wittmann J."/>
            <person name="Muesken M."/>
            <person name="Overmann J."/>
            <person name="Frunzke J."/>
        </authorList>
    </citation>
    <scope>NUCLEOTIDE SEQUENCE</scope>
</reference>